<dbReference type="Proteomes" id="UP001140172">
    <property type="component" value="Unassembled WGS sequence"/>
</dbReference>
<dbReference type="AlphaFoldDB" id="A0A9W8LEA8"/>
<keyword evidence="1" id="KW-0863">Zinc-finger</keyword>
<dbReference type="Pfam" id="PF13639">
    <property type="entry name" value="zf-RING_2"/>
    <property type="match status" value="1"/>
</dbReference>
<evidence type="ECO:0000259" key="3">
    <source>
        <dbReference type="PROSITE" id="PS50089"/>
    </source>
</evidence>
<dbReference type="PROSITE" id="PS50089">
    <property type="entry name" value="ZF_RING_2"/>
    <property type="match status" value="1"/>
</dbReference>
<proteinExistence type="predicted"/>
<dbReference type="GO" id="GO:0061630">
    <property type="term" value="F:ubiquitin protein ligase activity"/>
    <property type="evidence" value="ECO:0007669"/>
    <property type="project" value="TreeGrafter"/>
</dbReference>
<reference evidence="4" key="1">
    <citation type="submission" date="2022-07" db="EMBL/GenBank/DDBJ databases">
        <title>Phylogenomic reconstructions and comparative analyses of Kickxellomycotina fungi.</title>
        <authorList>
            <person name="Reynolds N.K."/>
            <person name="Stajich J.E."/>
            <person name="Barry K."/>
            <person name="Grigoriev I.V."/>
            <person name="Crous P."/>
            <person name="Smith M.E."/>
        </authorList>
    </citation>
    <scope>NUCLEOTIDE SEQUENCE</scope>
    <source>
        <strain evidence="4">BCRC 34489</strain>
    </source>
</reference>
<dbReference type="GO" id="GO:0006511">
    <property type="term" value="P:ubiquitin-dependent protein catabolic process"/>
    <property type="evidence" value="ECO:0007669"/>
    <property type="project" value="TreeGrafter"/>
</dbReference>
<name>A0A9W8LEA8_9FUNG</name>
<feature type="region of interest" description="Disordered" evidence="2">
    <location>
        <begin position="61"/>
        <end position="81"/>
    </location>
</feature>
<sequence>MLHLSDIFLGVYNHRRRQRNEKPGVLTEAALSILPKFRLDTESIADIRRAPCRRRHLVKSNAIPPSQLPTPPEPAHLAPSTSDYTHIPKVSTYRVFTPTEPPVISADDFEPELSDVEPSCVVCLEEYVVGDTVRVLPCGHVFHDGCICPWLLRPKAKFHECPICKTPCFSHEAAKKAEEEAAARMQARGNHPSNLISVF</sequence>
<dbReference type="GO" id="GO:0008270">
    <property type="term" value="F:zinc ion binding"/>
    <property type="evidence" value="ECO:0007669"/>
    <property type="project" value="UniProtKB-KW"/>
</dbReference>
<keyword evidence="1" id="KW-0479">Metal-binding</keyword>
<evidence type="ECO:0000313" key="4">
    <source>
        <dbReference type="EMBL" id="KAJ2776204.1"/>
    </source>
</evidence>
<evidence type="ECO:0000256" key="1">
    <source>
        <dbReference type="PROSITE-ProRule" id="PRU00175"/>
    </source>
</evidence>
<dbReference type="SUPFAM" id="SSF57850">
    <property type="entry name" value="RING/U-box"/>
    <property type="match status" value="1"/>
</dbReference>
<feature type="domain" description="RING-type" evidence="3">
    <location>
        <begin position="120"/>
        <end position="165"/>
    </location>
</feature>
<keyword evidence="5" id="KW-1185">Reference proteome</keyword>
<dbReference type="CDD" id="cd16473">
    <property type="entry name" value="RING-H2_RNF103"/>
    <property type="match status" value="1"/>
</dbReference>
<keyword evidence="1" id="KW-0862">Zinc</keyword>
<protein>
    <recommendedName>
        <fullName evidence="3">RING-type domain-containing protein</fullName>
    </recommendedName>
</protein>
<dbReference type="OrthoDB" id="8062037at2759"/>
<evidence type="ECO:0000256" key="2">
    <source>
        <dbReference type="SAM" id="MobiDB-lite"/>
    </source>
</evidence>
<gene>
    <name evidence="4" type="ORF">GGI15_004915</name>
</gene>
<comment type="caution">
    <text evidence="4">The sequence shown here is derived from an EMBL/GenBank/DDBJ whole genome shotgun (WGS) entry which is preliminary data.</text>
</comment>
<accession>A0A9W8LEA8</accession>
<dbReference type="PANTHER" id="PTHR22765">
    <property type="entry name" value="RING FINGER AND PROTEASE ASSOCIATED DOMAIN-CONTAINING"/>
    <property type="match status" value="1"/>
</dbReference>
<dbReference type="SMART" id="SM00184">
    <property type="entry name" value="RING"/>
    <property type="match status" value="1"/>
</dbReference>
<organism evidence="4 5">
    <name type="scientific">Coemansia interrupta</name>
    <dbReference type="NCBI Taxonomy" id="1126814"/>
    <lineage>
        <taxon>Eukaryota</taxon>
        <taxon>Fungi</taxon>
        <taxon>Fungi incertae sedis</taxon>
        <taxon>Zoopagomycota</taxon>
        <taxon>Kickxellomycotina</taxon>
        <taxon>Kickxellomycetes</taxon>
        <taxon>Kickxellales</taxon>
        <taxon>Kickxellaceae</taxon>
        <taxon>Coemansia</taxon>
    </lineage>
</organism>
<dbReference type="EMBL" id="JANBUM010000514">
    <property type="protein sequence ID" value="KAJ2776204.1"/>
    <property type="molecule type" value="Genomic_DNA"/>
</dbReference>
<dbReference type="InterPro" id="IPR013083">
    <property type="entry name" value="Znf_RING/FYVE/PHD"/>
</dbReference>
<evidence type="ECO:0000313" key="5">
    <source>
        <dbReference type="Proteomes" id="UP001140172"/>
    </source>
</evidence>
<dbReference type="InterPro" id="IPR051826">
    <property type="entry name" value="E3_ubiquitin-ligase_domain"/>
</dbReference>
<dbReference type="Gene3D" id="3.30.40.10">
    <property type="entry name" value="Zinc/RING finger domain, C3HC4 (zinc finger)"/>
    <property type="match status" value="1"/>
</dbReference>
<dbReference type="InterPro" id="IPR001841">
    <property type="entry name" value="Znf_RING"/>
</dbReference>